<dbReference type="SUPFAM" id="SSF48208">
    <property type="entry name" value="Six-hairpin glycosidases"/>
    <property type="match status" value="1"/>
</dbReference>
<dbReference type="Pfam" id="PF25788">
    <property type="entry name" value="Ig_Rha78A_N"/>
    <property type="match status" value="1"/>
</dbReference>
<protein>
    <recommendedName>
        <fullName evidence="2">alpha-L-rhamnosidase</fullName>
        <ecNumber evidence="2">3.2.1.40</ecNumber>
    </recommendedName>
</protein>
<dbReference type="EC" id="3.2.1.40" evidence="2"/>
<dbReference type="InterPro" id="IPR008902">
    <property type="entry name" value="Rhamnosid_concanavalin"/>
</dbReference>
<feature type="domain" description="Alpha-L-rhamnosidase concanavalin-like" evidence="5">
    <location>
        <begin position="521"/>
        <end position="626"/>
    </location>
</feature>
<gene>
    <name evidence="9" type="ORF">HD601_000217</name>
</gene>
<dbReference type="PANTHER" id="PTHR33307:SF6">
    <property type="entry name" value="ALPHA-RHAMNOSIDASE (EUROFUNG)-RELATED"/>
    <property type="match status" value="1"/>
</dbReference>
<dbReference type="InterPro" id="IPR008928">
    <property type="entry name" value="6-hairpin_glycosidase_sf"/>
</dbReference>
<dbReference type="Pfam" id="PF05592">
    <property type="entry name" value="Bac_rhamnosid"/>
    <property type="match status" value="1"/>
</dbReference>
<keyword evidence="4" id="KW-0732">Signal</keyword>
<organism evidence="9 10">
    <name type="scientific">Jiangella mangrovi</name>
    <dbReference type="NCBI Taxonomy" id="1524084"/>
    <lineage>
        <taxon>Bacteria</taxon>
        <taxon>Bacillati</taxon>
        <taxon>Actinomycetota</taxon>
        <taxon>Actinomycetes</taxon>
        <taxon>Jiangellales</taxon>
        <taxon>Jiangellaceae</taxon>
        <taxon>Jiangella</taxon>
    </lineage>
</organism>
<reference evidence="9 10" key="1">
    <citation type="submission" date="2020-08" db="EMBL/GenBank/DDBJ databases">
        <title>Sequencing the genomes of 1000 actinobacteria strains.</title>
        <authorList>
            <person name="Klenk H.-P."/>
        </authorList>
    </citation>
    <scope>NUCLEOTIDE SEQUENCE [LARGE SCALE GENOMIC DNA]</scope>
    <source>
        <strain evidence="9 10">DSM 102122</strain>
    </source>
</reference>
<sequence>MLRHRSFVVPVLAALFLASIPQLPQPPAAATPDIAVADLTVEYAHEPLGIDEPHPLLSWVLESSERAQVQGAYRLQVASTADRLTRDRPDVWDSGWVSSSQSVNVAYAGPDLGSGGRYFWRVQVADGDGDRSGWSDTSWWEMGLLDESDWEAEWIGMPEGPDNPAGASWIWNPEGDPASSVPAGTRYFRRTVELPAQSVERAVMVLAADDTFVLYVNGTEAARSHSRVFGGRMAIEVDLADLLTPGSNTLAVLARNRYVGPAGLVAKLVVELTGGQRVEVLTDSSWPVSQQNEPGWNRPGFDDSGWSEALEVAAYGEGPWPNQVRLRPTHPPAPLLRQEFTVTKPVSRARLYVSGLGYGNYFLNGERIGDRHLDPAFTDYNRRVLYSTHDVTDQLRPGANAIGAELGRGHLGFVVPAGGADFVDDTKLLLQLEVEYTDGTTQTVASDGSWRVTEGPTVYDNIATGETYDARREQPGWATPAYEAANWSSAAVLSPPAPLVRAQSIPPVTATDVEPVRITEPNPGVHVFDMGRTTAGWARLSVSGAAGTEVRMLYGEELNDDGTVSNLGHYDPDRSDAAGQLDIYILDGQGTEVWEPSFSYTGFRYVQVEGLLEPPTTDTITGREVHNAVDSVGDFESSNEFYGRIHHAMRATILNNLHGMPTDSPTFERRGWSGDAHVALPTMLYNFDMAAFFKKWLDDFEDNQVDTAQNRSDDRARGLGRVTVVAPWPNDSRSTSISAAWTGVLPALVWSLYTDYGDRTVLTDHYEFLTRYMDFMESLLDDGIMSVEQYGDHASPFGSNPEEDRRLVGTAYFYKSLREMARIATVLGNTADAEHYTTVADHVRDRFNAVYFDEDDGYYDTFEGFEYKQTSNAVPIAFGLVPEAHQASVVQSLVDDIEARGWHLNTGILGTSVLLPVLSEHGHHDIAHRLAGQTTEPSWGHWIENGATTIPSRWPIRPGSNNHYMLGTVDEWFYSHVAGISPDPSGPGYERFVVRPYPGGVDEAKTTYESIRGEIETEWEHADGTFALEVTIPVNATATVHVPTSDAGSVTEGRRPADRADGVRFVEERDGCAVYEVGSGKYRFRSDL</sequence>
<dbReference type="Gene3D" id="2.60.420.10">
    <property type="entry name" value="Maltose phosphorylase, domain 3"/>
    <property type="match status" value="1"/>
</dbReference>
<evidence type="ECO:0000259" key="6">
    <source>
        <dbReference type="Pfam" id="PF08531"/>
    </source>
</evidence>
<evidence type="ECO:0000256" key="1">
    <source>
        <dbReference type="ARBA" id="ARBA00001445"/>
    </source>
</evidence>
<dbReference type="InterPro" id="IPR012341">
    <property type="entry name" value="6hp_glycosidase-like_sf"/>
</dbReference>
<accession>A0A7W9GKN4</accession>
<dbReference type="Gene3D" id="1.50.10.10">
    <property type="match status" value="1"/>
</dbReference>
<keyword evidence="9" id="KW-0326">Glycosidase</keyword>
<dbReference type="SUPFAM" id="SSF49785">
    <property type="entry name" value="Galactose-binding domain-like"/>
    <property type="match status" value="1"/>
</dbReference>
<keyword evidence="10" id="KW-1185">Reference proteome</keyword>
<dbReference type="InterPro" id="IPR035396">
    <property type="entry name" value="Bac_rhamnosid6H"/>
</dbReference>
<dbReference type="Gene3D" id="2.60.120.260">
    <property type="entry name" value="Galactose-binding domain-like"/>
    <property type="match status" value="3"/>
</dbReference>
<evidence type="ECO:0000259" key="8">
    <source>
        <dbReference type="Pfam" id="PF17390"/>
    </source>
</evidence>
<keyword evidence="3 9" id="KW-0378">Hydrolase</keyword>
<dbReference type="GO" id="GO:0030596">
    <property type="term" value="F:alpha-L-rhamnosidase activity"/>
    <property type="evidence" value="ECO:0007669"/>
    <property type="project" value="UniProtKB-EC"/>
</dbReference>
<comment type="catalytic activity">
    <reaction evidence="1">
        <text>Hydrolysis of terminal non-reducing alpha-L-rhamnose residues in alpha-L-rhamnosides.</text>
        <dbReference type="EC" id="3.2.1.40"/>
    </reaction>
</comment>
<dbReference type="PANTHER" id="PTHR33307">
    <property type="entry name" value="ALPHA-RHAMNOSIDASE (EUROFUNG)"/>
    <property type="match status" value="1"/>
</dbReference>
<feature type="domain" description="Bacterial alpha-L-rhamnosidase N-terminal" evidence="6">
    <location>
        <begin position="344"/>
        <end position="511"/>
    </location>
</feature>
<dbReference type="InterPro" id="IPR035398">
    <property type="entry name" value="Bac_rhamnosid_C"/>
</dbReference>
<dbReference type="PIRSF" id="PIRSF010631">
    <property type="entry name" value="A-rhamnsds"/>
    <property type="match status" value="1"/>
</dbReference>
<dbReference type="GO" id="GO:0005975">
    <property type="term" value="P:carbohydrate metabolic process"/>
    <property type="evidence" value="ECO:0007669"/>
    <property type="project" value="InterPro"/>
</dbReference>
<dbReference type="AlphaFoldDB" id="A0A7W9GKN4"/>
<proteinExistence type="predicted"/>
<evidence type="ECO:0000313" key="10">
    <source>
        <dbReference type="Proteomes" id="UP000542813"/>
    </source>
</evidence>
<feature type="domain" description="Alpha-L-rhamnosidase six-hairpin glycosidase" evidence="7">
    <location>
        <begin position="631"/>
        <end position="977"/>
    </location>
</feature>
<dbReference type="Pfam" id="PF17390">
    <property type="entry name" value="Bac_rhamnosid_C"/>
    <property type="match status" value="1"/>
</dbReference>
<name>A0A7W9GKN4_9ACTN</name>
<dbReference type="InterPro" id="IPR013737">
    <property type="entry name" value="Bac_rhamnosid_N"/>
</dbReference>
<evidence type="ECO:0000259" key="7">
    <source>
        <dbReference type="Pfam" id="PF17389"/>
    </source>
</evidence>
<evidence type="ECO:0000259" key="5">
    <source>
        <dbReference type="Pfam" id="PF05592"/>
    </source>
</evidence>
<dbReference type="RefSeq" id="WP_184818524.1">
    <property type="nucleotide sequence ID" value="NZ_JACHMM010000001.1"/>
</dbReference>
<dbReference type="Pfam" id="PF08531">
    <property type="entry name" value="Bac_rhamnosid_N"/>
    <property type="match status" value="1"/>
</dbReference>
<evidence type="ECO:0000256" key="2">
    <source>
        <dbReference type="ARBA" id="ARBA00012652"/>
    </source>
</evidence>
<dbReference type="InterPro" id="IPR008979">
    <property type="entry name" value="Galactose-bd-like_sf"/>
</dbReference>
<evidence type="ECO:0000256" key="4">
    <source>
        <dbReference type="SAM" id="SignalP"/>
    </source>
</evidence>
<feature type="domain" description="Alpha-L-rhamnosidase C-terminal" evidence="8">
    <location>
        <begin position="979"/>
        <end position="1053"/>
    </location>
</feature>
<feature type="chain" id="PRO_5038722186" description="alpha-L-rhamnosidase" evidence="4">
    <location>
        <begin position="25"/>
        <end position="1088"/>
    </location>
</feature>
<evidence type="ECO:0000256" key="3">
    <source>
        <dbReference type="ARBA" id="ARBA00022801"/>
    </source>
</evidence>
<comment type="caution">
    <text evidence="9">The sequence shown here is derived from an EMBL/GenBank/DDBJ whole genome shotgun (WGS) entry which is preliminary data.</text>
</comment>
<dbReference type="InterPro" id="IPR013783">
    <property type="entry name" value="Ig-like_fold"/>
</dbReference>
<feature type="signal peptide" evidence="4">
    <location>
        <begin position="1"/>
        <end position="24"/>
    </location>
</feature>
<evidence type="ECO:0000313" key="9">
    <source>
        <dbReference type="EMBL" id="MBB5785642.1"/>
    </source>
</evidence>
<dbReference type="Proteomes" id="UP000542813">
    <property type="component" value="Unassembled WGS sequence"/>
</dbReference>
<dbReference type="InterPro" id="IPR016007">
    <property type="entry name" value="Alpha_rhamnosid"/>
</dbReference>
<dbReference type="Gene3D" id="2.60.40.10">
    <property type="entry name" value="Immunoglobulins"/>
    <property type="match status" value="1"/>
</dbReference>
<dbReference type="Pfam" id="PF17389">
    <property type="entry name" value="Bac_rhamnosid6H"/>
    <property type="match status" value="1"/>
</dbReference>
<dbReference type="EMBL" id="JACHMM010000001">
    <property type="protein sequence ID" value="MBB5785642.1"/>
    <property type="molecule type" value="Genomic_DNA"/>
</dbReference>